<sequence>MSLNSSSSFNFHTSTRTSSFRLAFLALATLGTQARKVKKEPRVLLRKQIPRKGTTIPLLHNLLNSSDATVEAKKLNRPEKRNRKAVACVLSLLVVCFKSVKMPPSNAPAFPQCFSFCHVISRRAVSGQLGSCRSAAAKNFQPGGTMPLCRCGWPDRRDGRNRAALGPKSLHG</sequence>
<protein>
    <submittedName>
        <fullName evidence="1">Uncharacterized protein</fullName>
    </submittedName>
</protein>
<accession>A0A147BD62</accession>
<evidence type="ECO:0000313" key="1">
    <source>
        <dbReference type="EMBL" id="JAR88713.1"/>
    </source>
</evidence>
<name>A0A147BD62_IXORI</name>
<organism evidence="1">
    <name type="scientific">Ixodes ricinus</name>
    <name type="common">Common tick</name>
    <name type="synonym">Acarus ricinus</name>
    <dbReference type="NCBI Taxonomy" id="34613"/>
    <lineage>
        <taxon>Eukaryota</taxon>
        <taxon>Metazoa</taxon>
        <taxon>Ecdysozoa</taxon>
        <taxon>Arthropoda</taxon>
        <taxon>Chelicerata</taxon>
        <taxon>Arachnida</taxon>
        <taxon>Acari</taxon>
        <taxon>Parasitiformes</taxon>
        <taxon>Ixodida</taxon>
        <taxon>Ixodoidea</taxon>
        <taxon>Ixodidae</taxon>
        <taxon>Ixodinae</taxon>
        <taxon>Ixodes</taxon>
    </lineage>
</organism>
<proteinExistence type="predicted"/>
<reference evidence="1" key="1">
    <citation type="journal article" date="2018" name="PLoS Negl. Trop. Dis.">
        <title>Sialome diversity of ticks revealed by RNAseq of single tick salivary glands.</title>
        <authorList>
            <person name="Perner J."/>
            <person name="Kropackova S."/>
            <person name="Kopacek P."/>
            <person name="Ribeiro J.M."/>
        </authorList>
    </citation>
    <scope>NUCLEOTIDE SEQUENCE</scope>
    <source>
        <strain evidence="1">Siblings of single egg batch collected in Ceske Budejovice</strain>
        <tissue evidence="1">Salivary glands</tissue>
    </source>
</reference>
<dbReference type="AlphaFoldDB" id="A0A147BD62"/>
<dbReference type="EMBL" id="GEGO01006691">
    <property type="protein sequence ID" value="JAR88713.1"/>
    <property type="molecule type" value="Transcribed_RNA"/>
</dbReference>